<keyword evidence="2" id="KW-0813">Transport</keyword>
<dbReference type="RefSeq" id="WP_312031404.1">
    <property type="nucleotide sequence ID" value="NZ_CP051151.1"/>
</dbReference>
<dbReference type="Pfam" id="PF01991">
    <property type="entry name" value="vATP-synt_E"/>
    <property type="match status" value="1"/>
</dbReference>
<dbReference type="AlphaFoldDB" id="A0A7L6N4S5"/>
<organism evidence="5 6">
    <name type="scientific">Hujiaoplasma nucleasis</name>
    <dbReference type="NCBI Taxonomy" id="2725268"/>
    <lineage>
        <taxon>Bacteria</taxon>
        <taxon>Bacillati</taxon>
        <taxon>Mycoplasmatota</taxon>
        <taxon>Mollicutes</taxon>
        <taxon>Candidatus Izemoplasmatales</taxon>
        <taxon>Hujiaoplasmataceae</taxon>
        <taxon>Hujiaoplasma</taxon>
    </lineage>
</organism>
<dbReference type="Gene3D" id="3.30.2320.30">
    <property type="entry name" value="ATP synthase, E subunit, C-terminal"/>
    <property type="match status" value="1"/>
</dbReference>
<feature type="coiled-coil region" evidence="4">
    <location>
        <begin position="18"/>
        <end position="49"/>
    </location>
</feature>
<comment type="similarity">
    <text evidence="1">Belongs to the V-ATPase E subunit family.</text>
</comment>
<dbReference type="InterPro" id="IPR002842">
    <property type="entry name" value="ATPase_V1_Esu"/>
</dbReference>
<accession>A0A7L6N4S5</accession>
<keyword evidence="3" id="KW-0406">Ion transport</keyword>
<sequence>MPYYNNDDLFRYFSRYINQKADEKIEKIKKEIETEKKNALERIDQELHKNIFRGLDIELSELNSDFSARMNKVKTEYSKVLMEKRSELLNSIIVEVHHKLSGFNQTKAYENLMIKQIKNIKSDFCTSKVEFRIMKNDQIMKKVIETHYQGDFEIKEIAEIEIGGFSVLCFDLGIMTDQTIDTRLQEKKQWLYEHSKLAASQ</sequence>
<evidence type="ECO:0000256" key="1">
    <source>
        <dbReference type="ARBA" id="ARBA00005901"/>
    </source>
</evidence>
<protein>
    <submittedName>
        <fullName evidence="5">Uncharacterized protein</fullName>
    </submittedName>
</protein>
<keyword evidence="6" id="KW-1185">Reference proteome</keyword>
<evidence type="ECO:0000313" key="6">
    <source>
        <dbReference type="Proteomes" id="UP000512167"/>
    </source>
</evidence>
<gene>
    <name evidence="5" type="ORF">HF295_06745</name>
</gene>
<dbReference type="Proteomes" id="UP000512167">
    <property type="component" value="Chromosome"/>
</dbReference>
<evidence type="ECO:0000256" key="3">
    <source>
        <dbReference type="ARBA" id="ARBA00023065"/>
    </source>
</evidence>
<dbReference type="GO" id="GO:0046961">
    <property type="term" value="F:proton-transporting ATPase activity, rotational mechanism"/>
    <property type="evidence" value="ECO:0007669"/>
    <property type="project" value="InterPro"/>
</dbReference>
<dbReference type="KEGG" id="tbk:HF295_06745"/>
<dbReference type="InterPro" id="IPR038495">
    <property type="entry name" value="ATPase_E_C"/>
</dbReference>
<dbReference type="GO" id="GO:0033178">
    <property type="term" value="C:proton-transporting two-sector ATPase complex, catalytic domain"/>
    <property type="evidence" value="ECO:0007669"/>
    <property type="project" value="InterPro"/>
</dbReference>
<dbReference type="EMBL" id="CP051151">
    <property type="protein sequence ID" value="QLY40561.1"/>
    <property type="molecule type" value="Genomic_DNA"/>
</dbReference>
<keyword evidence="4" id="KW-0175">Coiled coil</keyword>
<dbReference type="SUPFAM" id="SSF160527">
    <property type="entry name" value="V-type ATPase subunit E-like"/>
    <property type="match status" value="1"/>
</dbReference>
<proteinExistence type="inferred from homology"/>
<evidence type="ECO:0000256" key="4">
    <source>
        <dbReference type="SAM" id="Coils"/>
    </source>
</evidence>
<name>A0A7L6N4S5_9MOLU</name>
<evidence type="ECO:0000256" key="2">
    <source>
        <dbReference type="ARBA" id="ARBA00022448"/>
    </source>
</evidence>
<reference evidence="5 6" key="1">
    <citation type="submission" date="2020-04" db="EMBL/GenBank/DDBJ databases">
        <authorList>
            <person name="Zheng R.K."/>
            <person name="Sun C.M."/>
        </authorList>
    </citation>
    <scope>NUCLEOTIDE SEQUENCE [LARGE SCALE GENOMIC DNA]</scope>
    <source>
        <strain evidence="6">zrk29</strain>
    </source>
</reference>
<evidence type="ECO:0000313" key="5">
    <source>
        <dbReference type="EMBL" id="QLY40561.1"/>
    </source>
</evidence>